<keyword evidence="1" id="KW-0863">Zinc-finger</keyword>
<keyword evidence="1" id="KW-0862">Zinc</keyword>
<evidence type="ECO:0000313" key="6">
    <source>
        <dbReference type="Proteomes" id="UP000837857"/>
    </source>
</evidence>
<evidence type="ECO:0000259" key="4">
    <source>
        <dbReference type="PROSITE" id="PS50304"/>
    </source>
</evidence>
<dbReference type="EMBL" id="OW152824">
    <property type="protein sequence ID" value="CAH2040488.1"/>
    <property type="molecule type" value="Genomic_DNA"/>
</dbReference>
<feature type="domain" description="Tudor" evidence="4">
    <location>
        <begin position="913"/>
        <end position="971"/>
    </location>
</feature>
<dbReference type="InterPro" id="IPR000315">
    <property type="entry name" value="Znf_B-box"/>
</dbReference>
<evidence type="ECO:0000256" key="1">
    <source>
        <dbReference type="PROSITE-ProRule" id="PRU00024"/>
    </source>
</evidence>
<feature type="compositionally biased region" description="Polar residues" evidence="2">
    <location>
        <begin position="1110"/>
        <end position="1126"/>
    </location>
</feature>
<dbReference type="Proteomes" id="UP000837857">
    <property type="component" value="Chromosome 12"/>
</dbReference>
<gene>
    <name evidence="5" type="ORF">IPOD504_LOCUS2607</name>
</gene>
<feature type="region of interest" description="Disordered" evidence="2">
    <location>
        <begin position="1226"/>
        <end position="1260"/>
    </location>
</feature>
<dbReference type="SUPFAM" id="SSF63748">
    <property type="entry name" value="Tudor/PWWP/MBT"/>
    <property type="match status" value="4"/>
</dbReference>
<feature type="domain" description="Tudor" evidence="4">
    <location>
        <begin position="1352"/>
        <end position="1412"/>
    </location>
</feature>
<feature type="domain" description="B box-type" evidence="3">
    <location>
        <begin position="69"/>
        <end position="109"/>
    </location>
</feature>
<keyword evidence="6" id="KW-1185">Reference proteome</keyword>
<dbReference type="PROSITE" id="PS50119">
    <property type="entry name" value="ZF_BBOX"/>
    <property type="match status" value="1"/>
</dbReference>
<feature type="compositionally biased region" description="Basic and acidic residues" evidence="2">
    <location>
        <begin position="309"/>
        <end position="326"/>
    </location>
</feature>
<reference evidence="5" key="1">
    <citation type="submission" date="2022-03" db="EMBL/GenBank/DDBJ databases">
        <authorList>
            <person name="Martin H S."/>
        </authorList>
    </citation>
    <scope>NUCLEOTIDE SEQUENCE</scope>
</reference>
<dbReference type="Gene3D" id="2.40.50.90">
    <property type="match status" value="4"/>
</dbReference>
<dbReference type="Gene3D" id="3.30.160.60">
    <property type="entry name" value="Classic Zinc Finger"/>
    <property type="match status" value="1"/>
</dbReference>
<dbReference type="CDD" id="cd19756">
    <property type="entry name" value="Bbox2"/>
    <property type="match status" value="1"/>
</dbReference>
<dbReference type="InterPro" id="IPR035437">
    <property type="entry name" value="SNase_OB-fold_sf"/>
</dbReference>
<dbReference type="PANTHER" id="PTHR16442:SF1">
    <property type="entry name" value="RING FINGER PROTEIN 17"/>
    <property type="match status" value="1"/>
</dbReference>
<feature type="compositionally biased region" description="Pro residues" evidence="2">
    <location>
        <begin position="295"/>
        <end position="308"/>
    </location>
</feature>
<organism evidence="5 6">
    <name type="scientific">Iphiclides podalirius</name>
    <name type="common">scarce swallowtail</name>
    <dbReference type="NCBI Taxonomy" id="110791"/>
    <lineage>
        <taxon>Eukaryota</taxon>
        <taxon>Metazoa</taxon>
        <taxon>Ecdysozoa</taxon>
        <taxon>Arthropoda</taxon>
        <taxon>Hexapoda</taxon>
        <taxon>Insecta</taxon>
        <taxon>Pterygota</taxon>
        <taxon>Neoptera</taxon>
        <taxon>Endopterygota</taxon>
        <taxon>Lepidoptera</taxon>
        <taxon>Glossata</taxon>
        <taxon>Ditrysia</taxon>
        <taxon>Papilionoidea</taxon>
        <taxon>Papilionidae</taxon>
        <taxon>Papilioninae</taxon>
        <taxon>Iphiclides</taxon>
    </lineage>
</organism>
<dbReference type="Gene3D" id="2.30.30.140">
    <property type="match status" value="4"/>
</dbReference>
<dbReference type="SMART" id="SM00333">
    <property type="entry name" value="TUDOR"/>
    <property type="match status" value="3"/>
</dbReference>
<evidence type="ECO:0000256" key="2">
    <source>
        <dbReference type="SAM" id="MobiDB-lite"/>
    </source>
</evidence>
<dbReference type="SUPFAM" id="SSF57845">
    <property type="entry name" value="B-box zinc-binding domain"/>
    <property type="match status" value="1"/>
</dbReference>
<feature type="domain" description="Tudor" evidence="4">
    <location>
        <begin position="439"/>
        <end position="502"/>
    </location>
</feature>
<accession>A0ABN8I0A8</accession>
<sequence>MLGELSLEMLEMKTEEKINDADYFLQLEDLLQNKDIAQGQCLECHNNTTKMCQQCATVICEQKGLINKCNIHTEKALDYYCKDCSKSICMDCLVVGGEKSCKNHNLVSTQEMNEELLEELAEISPKVDETFRRLTKTAVDIGHLLLDIANDTGSSDLTQIASEVEQHFSKLTFIIQTQKKEIIDKILFLKNAEKESLHKAKSTLADSITKAKSVLMAINKSLSVDKIRQANMSILLEDAKKVVGSPWYLNRIRIPRNLVVNEEVCNLISGYIRLEGDNNSTYELLSTAELDPSIEIPPAPPAPVYPPELPKDVRQQNKPKSEKEPAKSQSFYKRAPTYRKSGSLSSINSLNSDSSFISSHNAINRDDGYQRPIIQSVSPFPESQHPKQLHEGGQELVYISHIVTPHNFFVQRACHQTMVEEMLKEFRNAVSLPTPSVTHVVEGKFYLVFNKADSLWQRCRVISIDRKNTSKPLFQVFCIDFGSTEIVPLDKLRLLPPAWVQSPFPFAINCSLANCEPMSGAWTTDDALFIQNITDNKQAVMHVHRIRSTSNYSVTIDCEVTTFEGGVSLAHALVFHGRARMPNPRLPYPRNKSIIEKPKLFISNNDFKLKTVEEVYITHIVSPDNFYVRKQHLQEVYEKLSEELDQNYSVNTGTIYLPELEMVCVVNVEKYGAADAVGRGLRAKWARAVVRELPGRGRVRLLLPDCGASVLAHWSALRRIQPAFTRLRALATECHLAGVTPINKKWSPNSVLLLQKFSNRPLELYVEDNRNRSLGVTLYDKTDTENVICLNTEMVRCRFAVSFGLFMFNKQNVVEEPVITNKSPLEQNAPPPKRNPENVVNVLKKDQFPKTKGAEEHLKARDKGPLRLEAKVLYYQSPSLIYVSLVHQQKTFNSLYENIQKHYSKKKTQGKEKWSIGDRCCTICQQSQTWRRAVIVELASDSAKVFYSDFACIETVPLSSLRELTEDFSSIGYAAIKCHLCGVVPADGEEWPSVTKEYLKEMLDVYKRIFITKFGEFKDKSMPVEMWVYHTTQGEALEANISEWRCLNKKIIDQGLGIPDKNLKTSSPSVATDNASGNMLSFLNVTGSVEEWLQLEPLPTKPLILKSDSESNSNASTPVNCTFNTGNDEKTQTTKDEIETIFISDWMPPEPFQNEEFMGVPTYVDYDGIIYLHDVSQRDTLDLIRKALDVRFKKPDPKAKYAKWAVVEFEMAEYSDGSKAVVRKYGPKKSTYDDPKNSPLLESDSGPDYLVEEEEEKDTDLSASYDCYDMKLLKGRDWNKIVQEDEEKKSFEGKYFNFKTNIVKEFVCNITVINDVNNFQLNIVHCEETMGKYEEMFKKLQETANSMAPLNGIFENKACVAMFTEDGQWYRASILEYSENTNQLKVRYVDYGNIEIICLADVREIEEEFIDLPPLTVQAILYAIEINPIADVKVLTTEYEQTFLDKGPFHANVIDYKDGVPCVELKNEQGELVYQNLIANKIFLRSHTL</sequence>
<name>A0ABN8I0A8_9NEOP</name>
<feature type="region of interest" description="Disordered" evidence="2">
    <location>
        <begin position="1109"/>
        <end position="1130"/>
    </location>
</feature>
<dbReference type="Pfam" id="PF00643">
    <property type="entry name" value="zf-B_box"/>
    <property type="match status" value="1"/>
</dbReference>
<protein>
    <recommendedName>
        <fullName evidence="7">Tudor domain-containing protein 1</fullName>
    </recommendedName>
</protein>
<evidence type="ECO:0008006" key="7">
    <source>
        <dbReference type="Google" id="ProtNLM"/>
    </source>
</evidence>
<evidence type="ECO:0000259" key="3">
    <source>
        <dbReference type="PROSITE" id="PS50119"/>
    </source>
</evidence>
<proteinExistence type="predicted"/>
<dbReference type="PANTHER" id="PTHR16442">
    <property type="entry name" value="RING FINGER PROTEIN 17"/>
    <property type="match status" value="1"/>
</dbReference>
<keyword evidence="1" id="KW-0479">Metal-binding</keyword>
<dbReference type="Pfam" id="PF00567">
    <property type="entry name" value="TUDOR"/>
    <property type="match status" value="4"/>
</dbReference>
<feature type="non-terminal residue" evidence="5">
    <location>
        <position position="1489"/>
    </location>
</feature>
<evidence type="ECO:0000313" key="5">
    <source>
        <dbReference type="EMBL" id="CAH2040488.1"/>
    </source>
</evidence>
<dbReference type="PROSITE" id="PS50304">
    <property type="entry name" value="TUDOR"/>
    <property type="match status" value="3"/>
</dbReference>
<dbReference type="InterPro" id="IPR002999">
    <property type="entry name" value="Tudor"/>
</dbReference>
<feature type="region of interest" description="Disordered" evidence="2">
    <location>
        <begin position="293"/>
        <end position="335"/>
    </location>
</feature>